<name>A0A540X8C2_9BACT</name>
<keyword evidence="3" id="KW-1185">Reference proteome</keyword>
<proteinExistence type="predicted"/>
<dbReference type="EMBL" id="VIFM01000007">
    <property type="protein sequence ID" value="TQF17419.1"/>
    <property type="molecule type" value="Genomic_DNA"/>
</dbReference>
<dbReference type="Proteomes" id="UP000315369">
    <property type="component" value="Unassembled WGS sequence"/>
</dbReference>
<keyword evidence="1" id="KW-0732">Signal</keyword>
<evidence type="ECO:0000256" key="1">
    <source>
        <dbReference type="SAM" id="SignalP"/>
    </source>
</evidence>
<evidence type="ECO:0000313" key="2">
    <source>
        <dbReference type="EMBL" id="TQF17419.1"/>
    </source>
</evidence>
<feature type="chain" id="PRO_5021698816" evidence="1">
    <location>
        <begin position="21"/>
        <end position="147"/>
    </location>
</feature>
<dbReference type="RefSeq" id="WP_141640861.1">
    <property type="nucleotide sequence ID" value="NZ_VIFM01000007.1"/>
</dbReference>
<protein>
    <submittedName>
        <fullName evidence="2">Excinuclease ATPase subunit</fullName>
    </submittedName>
</protein>
<comment type="caution">
    <text evidence="2">The sequence shown here is derived from an EMBL/GenBank/DDBJ whole genome shotgun (WGS) entry which is preliminary data.</text>
</comment>
<evidence type="ECO:0000313" key="3">
    <source>
        <dbReference type="Proteomes" id="UP000315369"/>
    </source>
</evidence>
<dbReference type="OrthoDB" id="8161726at2"/>
<accession>A0A540X8C2</accession>
<dbReference type="AlphaFoldDB" id="A0A540X8C2"/>
<sequence length="147" mass="15503">MKKAMLLSLLALTVSSPALARDTVTMIPLASVLSMPQAQGKLDGTVKFYLAGAKTPEVTKELGEDVSNKKTSGVGKSDEEGCKWAILSALISLQEGAQKRGANAVVNIVSYYKRNELQNASEIECHAGTFAVGVTLKGTYAKVAGKK</sequence>
<feature type="signal peptide" evidence="1">
    <location>
        <begin position="1"/>
        <end position="20"/>
    </location>
</feature>
<organism evidence="2 3">
    <name type="scientific">Myxococcus llanfairpwllgwyngyllgogerychwyrndrobwllllantysiliogogogochensis</name>
    <dbReference type="NCBI Taxonomy" id="2590453"/>
    <lineage>
        <taxon>Bacteria</taxon>
        <taxon>Pseudomonadati</taxon>
        <taxon>Myxococcota</taxon>
        <taxon>Myxococcia</taxon>
        <taxon>Myxococcales</taxon>
        <taxon>Cystobacterineae</taxon>
        <taxon>Myxococcaceae</taxon>
        <taxon>Myxococcus</taxon>
    </lineage>
</organism>
<reference evidence="2 3" key="1">
    <citation type="submission" date="2019-06" db="EMBL/GenBank/DDBJ databases">
        <authorList>
            <person name="Livingstone P."/>
            <person name="Whitworth D."/>
        </authorList>
    </citation>
    <scope>NUCLEOTIDE SEQUENCE [LARGE SCALE GENOMIC DNA]</scope>
    <source>
        <strain evidence="2 3">AM401</strain>
    </source>
</reference>
<gene>
    <name evidence="2" type="ORF">FJV41_02980</name>
</gene>